<dbReference type="Proteomes" id="UP000297814">
    <property type="component" value="Unassembled WGS sequence"/>
</dbReference>
<evidence type="ECO:0000256" key="1">
    <source>
        <dbReference type="SAM" id="Phobius"/>
    </source>
</evidence>
<keyword evidence="1" id="KW-1133">Transmembrane helix</keyword>
<protein>
    <submittedName>
        <fullName evidence="2">Uncharacterized protein</fullName>
    </submittedName>
</protein>
<name>A0A4Z1GIH1_9HELO</name>
<dbReference type="AlphaFoldDB" id="A0A4Z1GIH1"/>
<keyword evidence="3" id="KW-1185">Reference proteome</keyword>
<proteinExistence type="predicted"/>
<keyword evidence="1" id="KW-0812">Transmembrane</keyword>
<evidence type="ECO:0000313" key="3">
    <source>
        <dbReference type="Proteomes" id="UP000297814"/>
    </source>
</evidence>
<evidence type="ECO:0000313" key="2">
    <source>
        <dbReference type="EMBL" id="TGO36676.1"/>
    </source>
</evidence>
<organism evidence="2 3">
    <name type="scientific">Botrytis hyacinthi</name>
    <dbReference type="NCBI Taxonomy" id="278943"/>
    <lineage>
        <taxon>Eukaryota</taxon>
        <taxon>Fungi</taxon>
        <taxon>Dikarya</taxon>
        <taxon>Ascomycota</taxon>
        <taxon>Pezizomycotina</taxon>
        <taxon>Leotiomycetes</taxon>
        <taxon>Helotiales</taxon>
        <taxon>Sclerotiniaceae</taxon>
        <taxon>Botrytis</taxon>
    </lineage>
</organism>
<gene>
    <name evidence="2" type="ORF">BHYA_0118g00310</name>
</gene>
<sequence>MCATLQRKFYAPERKTVRVWYASLVAWNGPLGRNSRKLKGRCISAEKVDSNFIIGVVGVVGVVGVIGVIGVIGVTGMIVVIVVLL</sequence>
<accession>A0A4Z1GIH1</accession>
<comment type="caution">
    <text evidence="2">The sequence shown here is derived from an EMBL/GenBank/DDBJ whole genome shotgun (WGS) entry which is preliminary data.</text>
</comment>
<dbReference type="EMBL" id="PQXK01000118">
    <property type="protein sequence ID" value="TGO36676.1"/>
    <property type="molecule type" value="Genomic_DNA"/>
</dbReference>
<reference evidence="2 3" key="1">
    <citation type="submission" date="2017-12" db="EMBL/GenBank/DDBJ databases">
        <title>Comparative genomics of Botrytis spp.</title>
        <authorList>
            <person name="Valero-Jimenez C.A."/>
            <person name="Tapia P."/>
            <person name="Veloso J."/>
            <person name="Silva-Moreno E."/>
            <person name="Staats M."/>
            <person name="Valdes J.H."/>
            <person name="Van Kan J.A.L."/>
        </authorList>
    </citation>
    <scope>NUCLEOTIDE SEQUENCE [LARGE SCALE GENOMIC DNA]</scope>
    <source>
        <strain evidence="2 3">Bh0001</strain>
    </source>
</reference>
<feature type="transmembrane region" description="Helical" evidence="1">
    <location>
        <begin position="51"/>
        <end position="84"/>
    </location>
</feature>
<keyword evidence="1" id="KW-0472">Membrane</keyword>